<accession>A0ABU3S0R6</accession>
<sequence length="387" mass="43938">MNETAPSIHFLSAADWPDTTLRCEEAGWDQELLGPWRDLEKRSANASFFQSAAWCEAWIEASSACGMPEAPRIATIWRGGKLVLVWPLTVRRLSVFKILHHLGEPATQYGDVLIDKREDRRALLGMALEMIRSWHDIDAIELRRVRDGTVLASLLARHRVEGSEASAPMLDFRRLDAASADGQRTSRTRQALRRHQRQLGEHGPVTFELVRRPEEQCLLLEHAFALKRAWQQEKAAVSAGYAHGASLGCLQHLAREGNLLAAYLRAGDEIAAVEIGALDQGRYWSLVQSYDLRFSKHAPGRLLFWHLLERCPELSIDIFDFLAPATRHKLEWSNTEVPIADYLVPVSTRGYLATSYLARIRPMLRECYRRLPSGLRQHANGLLRRLN</sequence>
<dbReference type="RefSeq" id="WP_316016307.1">
    <property type="nucleotide sequence ID" value="NZ_JAWDID010000001.1"/>
</dbReference>
<dbReference type="Pfam" id="PF13480">
    <property type="entry name" value="Acetyltransf_6"/>
    <property type="match status" value="1"/>
</dbReference>
<dbReference type="InterPro" id="IPR038740">
    <property type="entry name" value="BioF2-like_GNAT_dom"/>
</dbReference>
<gene>
    <name evidence="2" type="ORF">RKE40_00620</name>
</gene>
<name>A0ABU3S0R6_9HYPH</name>
<dbReference type="InterPro" id="IPR016181">
    <property type="entry name" value="Acyl_CoA_acyltransferase"/>
</dbReference>
<comment type="caution">
    <text evidence="2">The sequence shown here is derived from an EMBL/GenBank/DDBJ whole genome shotgun (WGS) entry which is preliminary data.</text>
</comment>
<protein>
    <submittedName>
        <fullName evidence="2">GNAT family N-acetyltransferase</fullName>
        <ecNumber evidence="2">2.3.1.-</ecNumber>
    </submittedName>
</protein>
<dbReference type="SUPFAM" id="SSF55729">
    <property type="entry name" value="Acyl-CoA N-acyltransferases (Nat)"/>
    <property type="match status" value="1"/>
</dbReference>
<feature type="domain" description="BioF2-like acetyltransferase" evidence="1">
    <location>
        <begin position="186"/>
        <end position="329"/>
    </location>
</feature>
<keyword evidence="3" id="KW-1185">Reference proteome</keyword>
<organism evidence="2 3">
    <name type="scientific">Bosea rubneri</name>
    <dbReference type="NCBI Taxonomy" id="3075434"/>
    <lineage>
        <taxon>Bacteria</taxon>
        <taxon>Pseudomonadati</taxon>
        <taxon>Pseudomonadota</taxon>
        <taxon>Alphaproteobacteria</taxon>
        <taxon>Hyphomicrobiales</taxon>
        <taxon>Boseaceae</taxon>
        <taxon>Bosea</taxon>
    </lineage>
</organism>
<keyword evidence="2" id="KW-0012">Acyltransferase</keyword>
<dbReference type="EMBL" id="JAWDID010000001">
    <property type="protein sequence ID" value="MDU0338359.1"/>
    <property type="molecule type" value="Genomic_DNA"/>
</dbReference>
<evidence type="ECO:0000259" key="1">
    <source>
        <dbReference type="Pfam" id="PF13480"/>
    </source>
</evidence>
<dbReference type="Proteomes" id="UP001254257">
    <property type="component" value="Unassembled WGS sequence"/>
</dbReference>
<keyword evidence="2" id="KW-0808">Transferase</keyword>
<dbReference type="GO" id="GO:0016746">
    <property type="term" value="F:acyltransferase activity"/>
    <property type="evidence" value="ECO:0007669"/>
    <property type="project" value="UniProtKB-KW"/>
</dbReference>
<reference evidence="2 3" key="1">
    <citation type="submission" date="2023-09" db="EMBL/GenBank/DDBJ databases">
        <title>Whole genome shotgun sequencing (WGS) of Bosea sp. ZW T0_25, isolated from stored onions (Allium cepa).</title>
        <authorList>
            <person name="Stoll D.A."/>
            <person name="Huch M."/>
        </authorList>
    </citation>
    <scope>NUCLEOTIDE SEQUENCE [LARGE SCALE GENOMIC DNA]</scope>
    <source>
        <strain evidence="2 3">ZW T0_25</strain>
    </source>
</reference>
<evidence type="ECO:0000313" key="2">
    <source>
        <dbReference type="EMBL" id="MDU0338359.1"/>
    </source>
</evidence>
<evidence type="ECO:0000313" key="3">
    <source>
        <dbReference type="Proteomes" id="UP001254257"/>
    </source>
</evidence>
<proteinExistence type="predicted"/>
<dbReference type="EC" id="2.3.1.-" evidence="2"/>